<name>A0A4Y2BA43_ARAVE</name>
<keyword evidence="3" id="KW-1185">Reference proteome</keyword>
<dbReference type="OrthoDB" id="6417084at2759"/>
<dbReference type="Proteomes" id="UP000499080">
    <property type="component" value="Unassembled WGS sequence"/>
</dbReference>
<sequence length="103" mass="11829">MNKPWTQGTIVQVGPNPKSYAIEDKDGRLYRRNRIHIREDTLIQTSVTHARNVEDLCPDASNDDPHQIDGTTDDQVSGDSSTQTVARRSTRTINRPTHYRDYY</sequence>
<gene>
    <name evidence="2" type="ORF">AVEN_192117_1</name>
</gene>
<feature type="compositionally biased region" description="Polar residues" evidence="1">
    <location>
        <begin position="69"/>
        <end position="95"/>
    </location>
</feature>
<organism evidence="2 3">
    <name type="scientific">Araneus ventricosus</name>
    <name type="common">Orbweaver spider</name>
    <name type="synonym">Epeira ventricosa</name>
    <dbReference type="NCBI Taxonomy" id="182803"/>
    <lineage>
        <taxon>Eukaryota</taxon>
        <taxon>Metazoa</taxon>
        <taxon>Ecdysozoa</taxon>
        <taxon>Arthropoda</taxon>
        <taxon>Chelicerata</taxon>
        <taxon>Arachnida</taxon>
        <taxon>Araneae</taxon>
        <taxon>Araneomorphae</taxon>
        <taxon>Entelegynae</taxon>
        <taxon>Araneoidea</taxon>
        <taxon>Araneidae</taxon>
        <taxon>Araneus</taxon>
    </lineage>
</organism>
<comment type="caution">
    <text evidence="2">The sequence shown here is derived from an EMBL/GenBank/DDBJ whole genome shotgun (WGS) entry which is preliminary data.</text>
</comment>
<proteinExistence type="predicted"/>
<feature type="region of interest" description="Disordered" evidence="1">
    <location>
        <begin position="55"/>
        <end position="103"/>
    </location>
</feature>
<evidence type="ECO:0000313" key="2">
    <source>
        <dbReference type="EMBL" id="GBL87964.1"/>
    </source>
</evidence>
<reference evidence="2 3" key="1">
    <citation type="journal article" date="2019" name="Sci. Rep.">
        <title>Orb-weaving spider Araneus ventricosus genome elucidates the spidroin gene catalogue.</title>
        <authorList>
            <person name="Kono N."/>
            <person name="Nakamura H."/>
            <person name="Ohtoshi R."/>
            <person name="Moran D.A.P."/>
            <person name="Shinohara A."/>
            <person name="Yoshida Y."/>
            <person name="Fujiwara M."/>
            <person name="Mori M."/>
            <person name="Tomita M."/>
            <person name="Arakawa K."/>
        </authorList>
    </citation>
    <scope>NUCLEOTIDE SEQUENCE [LARGE SCALE GENOMIC DNA]</scope>
</reference>
<dbReference type="AlphaFoldDB" id="A0A4Y2BA43"/>
<protein>
    <submittedName>
        <fullName evidence="2">Uncharacterized protein</fullName>
    </submittedName>
</protein>
<evidence type="ECO:0000313" key="3">
    <source>
        <dbReference type="Proteomes" id="UP000499080"/>
    </source>
</evidence>
<accession>A0A4Y2BA43</accession>
<dbReference type="EMBL" id="BGPR01000056">
    <property type="protein sequence ID" value="GBL87964.1"/>
    <property type="molecule type" value="Genomic_DNA"/>
</dbReference>
<evidence type="ECO:0000256" key="1">
    <source>
        <dbReference type="SAM" id="MobiDB-lite"/>
    </source>
</evidence>